<dbReference type="RefSeq" id="WP_345432192.1">
    <property type="nucleotide sequence ID" value="NZ_BAABHK010000005.1"/>
</dbReference>
<dbReference type="Pfam" id="PF00672">
    <property type="entry name" value="HAMP"/>
    <property type="match status" value="1"/>
</dbReference>
<dbReference type="CDD" id="cd00082">
    <property type="entry name" value="HisKA"/>
    <property type="match status" value="1"/>
</dbReference>
<evidence type="ECO:0000256" key="3">
    <source>
        <dbReference type="ARBA" id="ARBA00012438"/>
    </source>
</evidence>
<evidence type="ECO:0000256" key="4">
    <source>
        <dbReference type="ARBA" id="ARBA00022553"/>
    </source>
</evidence>
<dbReference type="SUPFAM" id="SSF158472">
    <property type="entry name" value="HAMP domain-like"/>
    <property type="match status" value="1"/>
</dbReference>
<accession>A0ABP8UD89</accession>
<evidence type="ECO:0000259" key="13">
    <source>
        <dbReference type="PROSITE" id="PS50885"/>
    </source>
</evidence>
<keyword evidence="9" id="KW-0902">Two-component regulatory system</keyword>
<dbReference type="GO" id="GO:0016301">
    <property type="term" value="F:kinase activity"/>
    <property type="evidence" value="ECO:0007669"/>
    <property type="project" value="UniProtKB-KW"/>
</dbReference>
<feature type="compositionally biased region" description="Pro residues" evidence="11">
    <location>
        <begin position="455"/>
        <end position="465"/>
    </location>
</feature>
<reference evidence="15" key="1">
    <citation type="journal article" date="2019" name="Int. J. Syst. Evol. Microbiol.">
        <title>The Global Catalogue of Microorganisms (GCM) 10K type strain sequencing project: providing services to taxonomists for standard genome sequencing and annotation.</title>
        <authorList>
            <consortium name="The Broad Institute Genomics Platform"/>
            <consortium name="The Broad Institute Genome Sequencing Center for Infectious Disease"/>
            <person name="Wu L."/>
            <person name="Ma J."/>
        </authorList>
    </citation>
    <scope>NUCLEOTIDE SEQUENCE [LARGE SCALE GENOMIC DNA]</scope>
    <source>
        <strain evidence="15">JCM 17939</strain>
    </source>
</reference>
<dbReference type="PANTHER" id="PTHR45436">
    <property type="entry name" value="SENSOR HISTIDINE KINASE YKOH"/>
    <property type="match status" value="1"/>
</dbReference>
<dbReference type="InterPro" id="IPR005467">
    <property type="entry name" value="His_kinase_dom"/>
</dbReference>
<feature type="region of interest" description="Disordered" evidence="11">
    <location>
        <begin position="451"/>
        <end position="492"/>
    </location>
</feature>
<keyword evidence="6" id="KW-0812">Transmembrane</keyword>
<dbReference type="Pfam" id="PF02518">
    <property type="entry name" value="HATPase_c"/>
    <property type="match status" value="1"/>
</dbReference>
<evidence type="ECO:0000256" key="8">
    <source>
        <dbReference type="ARBA" id="ARBA00022989"/>
    </source>
</evidence>
<dbReference type="Gene3D" id="1.10.287.130">
    <property type="match status" value="1"/>
</dbReference>
<dbReference type="PRINTS" id="PR00344">
    <property type="entry name" value="BCTRLSENSOR"/>
</dbReference>
<dbReference type="InterPro" id="IPR004358">
    <property type="entry name" value="Sig_transdc_His_kin-like_C"/>
</dbReference>
<evidence type="ECO:0000313" key="15">
    <source>
        <dbReference type="Proteomes" id="UP001501442"/>
    </source>
</evidence>
<dbReference type="SMART" id="SM00388">
    <property type="entry name" value="HisKA"/>
    <property type="match status" value="1"/>
</dbReference>
<dbReference type="CDD" id="cd00075">
    <property type="entry name" value="HATPase"/>
    <property type="match status" value="1"/>
</dbReference>
<keyword evidence="10" id="KW-0472">Membrane</keyword>
<dbReference type="InterPro" id="IPR050428">
    <property type="entry name" value="TCS_sensor_his_kinase"/>
</dbReference>
<comment type="caution">
    <text evidence="14">The sequence shown here is derived from an EMBL/GenBank/DDBJ whole genome shotgun (WGS) entry which is preliminary data.</text>
</comment>
<dbReference type="SUPFAM" id="SSF47384">
    <property type="entry name" value="Homodimeric domain of signal transducing histidine kinase"/>
    <property type="match status" value="1"/>
</dbReference>
<keyword evidence="7 14" id="KW-0418">Kinase</keyword>
<dbReference type="Pfam" id="PF00512">
    <property type="entry name" value="HisKA"/>
    <property type="match status" value="1"/>
</dbReference>
<dbReference type="InterPro" id="IPR003660">
    <property type="entry name" value="HAMP_dom"/>
</dbReference>
<evidence type="ECO:0000256" key="5">
    <source>
        <dbReference type="ARBA" id="ARBA00022679"/>
    </source>
</evidence>
<organism evidence="14 15">
    <name type="scientific">Actinoallomurus vinaceus</name>
    <dbReference type="NCBI Taxonomy" id="1080074"/>
    <lineage>
        <taxon>Bacteria</taxon>
        <taxon>Bacillati</taxon>
        <taxon>Actinomycetota</taxon>
        <taxon>Actinomycetes</taxon>
        <taxon>Streptosporangiales</taxon>
        <taxon>Thermomonosporaceae</taxon>
        <taxon>Actinoallomurus</taxon>
    </lineage>
</organism>
<dbReference type="CDD" id="cd06225">
    <property type="entry name" value="HAMP"/>
    <property type="match status" value="1"/>
</dbReference>
<gene>
    <name evidence="14" type="ORF">GCM10023196_037910</name>
</gene>
<feature type="domain" description="HAMP" evidence="13">
    <location>
        <begin position="183"/>
        <end position="237"/>
    </location>
</feature>
<dbReference type="EMBL" id="BAABHK010000005">
    <property type="protein sequence ID" value="GAA4627092.1"/>
    <property type="molecule type" value="Genomic_DNA"/>
</dbReference>
<evidence type="ECO:0000259" key="12">
    <source>
        <dbReference type="PROSITE" id="PS50109"/>
    </source>
</evidence>
<evidence type="ECO:0000256" key="1">
    <source>
        <dbReference type="ARBA" id="ARBA00000085"/>
    </source>
</evidence>
<evidence type="ECO:0000256" key="9">
    <source>
        <dbReference type="ARBA" id="ARBA00023012"/>
    </source>
</evidence>
<dbReference type="PROSITE" id="PS50109">
    <property type="entry name" value="HIS_KIN"/>
    <property type="match status" value="1"/>
</dbReference>
<keyword evidence="15" id="KW-1185">Reference proteome</keyword>
<dbReference type="PANTHER" id="PTHR45436:SF5">
    <property type="entry name" value="SENSOR HISTIDINE KINASE TRCS"/>
    <property type="match status" value="1"/>
</dbReference>
<evidence type="ECO:0000256" key="6">
    <source>
        <dbReference type="ARBA" id="ARBA00022692"/>
    </source>
</evidence>
<dbReference type="Gene3D" id="3.30.565.10">
    <property type="entry name" value="Histidine kinase-like ATPase, C-terminal domain"/>
    <property type="match status" value="1"/>
</dbReference>
<dbReference type="SMART" id="SM00304">
    <property type="entry name" value="HAMP"/>
    <property type="match status" value="1"/>
</dbReference>
<dbReference type="EC" id="2.7.13.3" evidence="3"/>
<keyword evidence="5" id="KW-0808">Transferase</keyword>
<evidence type="ECO:0000256" key="11">
    <source>
        <dbReference type="SAM" id="MobiDB-lite"/>
    </source>
</evidence>
<name>A0ABP8UD89_9ACTN</name>
<feature type="domain" description="Histidine kinase" evidence="12">
    <location>
        <begin position="245"/>
        <end position="456"/>
    </location>
</feature>
<dbReference type="Proteomes" id="UP001501442">
    <property type="component" value="Unassembled WGS sequence"/>
</dbReference>
<evidence type="ECO:0000313" key="14">
    <source>
        <dbReference type="EMBL" id="GAA4627092.1"/>
    </source>
</evidence>
<evidence type="ECO:0000256" key="2">
    <source>
        <dbReference type="ARBA" id="ARBA00004236"/>
    </source>
</evidence>
<proteinExistence type="predicted"/>
<evidence type="ECO:0000256" key="10">
    <source>
        <dbReference type="ARBA" id="ARBA00023136"/>
    </source>
</evidence>
<dbReference type="SMART" id="SM00387">
    <property type="entry name" value="HATPase_c"/>
    <property type="match status" value="1"/>
</dbReference>
<dbReference type="InterPro" id="IPR036890">
    <property type="entry name" value="HATPase_C_sf"/>
</dbReference>
<sequence>MRVPSPRRLSLRSRVALLAAGAVILAIVIVAFAADTLLQNELRGQIDQTLISQAKSFAHSPDDRPGDRHDGRLLASMGISVAIVHPDGSVMTPPGTTLRVPVDSADVRAVSAGPGPPDRLRSAYSGDVHVRVVTTRAPDGTVIVLARSLADVDRTVLQLQLGTVIFGLGAVTLAATAGFAVAGAGLRPVRNLTRAAARIARTQDLDPTPIEVTGGGEIAELAHSFNAMLAALNRSRERQRQLVSDAGHELRTPLTSLRTNIDLLIQIQRHPERTLPQGTHDRLLADVKAQLMELTTLVGDLVELAREDETPRLRVPVRFDEIVQHAVERVRLRAPATVFSVNVEPWVVEGAEPELARAVTNLLDNAVKFGPPDGTVWVVLRDGELVVADEGPGIEPGDLPYVFERFYRSAAARAASGSGLGLAIVRNAAEHHAGQVLAENRPGGGALIRLRLPGVPGPGGAPPPEAGSTVPTGPRPRSRGRRPADADQPAQR</sequence>
<dbReference type="PROSITE" id="PS50885">
    <property type="entry name" value="HAMP"/>
    <property type="match status" value="1"/>
</dbReference>
<comment type="subcellular location">
    <subcellularLocation>
        <location evidence="2">Cell membrane</location>
    </subcellularLocation>
</comment>
<comment type="catalytic activity">
    <reaction evidence="1">
        <text>ATP + protein L-histidine = ADP + protein N-phospho-L-histidine.</text>
        <dbReference type="EC" id="2.7.13.3"/>
    </reaction>
</comment>
<keyword evidence="4" id="KW-0597">Phosphoprotein</keyword>
<dbReference type="InterPro" id="IPR003661">
    <property type="entry name" value="HisK_dim/P_dom"/>
</dbReference>
<evidence type="ECO:0000256" key="7">
    <source>
        <dbReference type="ARBA" id="ARBA00022777"/>
    </source>
</evidence>
<dbReference type="InterPro" id="IPR036097">
    <property type="entry name" value="HisK_dim/P_sf"/>
</dbReference>
<protein>
    <recommendedName>
        <fullName evidence="3">histidine kinase</fullName>
        <ecNumber evidence="3">2.7.13.3</ecNumber>
    </recommendedName>
</protein>
<dbReference type="InterPro" id="IPR003594">
    <property type="entry name" value="HATPase_dom"/>
</dbReference>
<dbReference type="SUPFAM" id="SSF55874">
    <property type="entry name" value="ATPase domain of HSP90 chaperone/DNA topoisomerase II/histidine kinase"/>
    <property type="match status" value="1"/>
</dbReference>
<keyword evidence="8" id="KW-1133">Transmembrane helix</keyword>
<dbReference type="Gene3D" id="6.10.340.10">
    <property type="match status" value="1"/>
</dbReference>